<dbReference type="Gene3D" id="3.40.630.30">
    <property type="match status" value="1"/>
</dbReference>
<dbReference type="InterPro" id="IPR000182">
    <property type="entry name" value="GNAT_dom"/>
</dbReference>
<organism evidence="5 6">
    <name type="scientific">Celerinatantimonas yamalensis</name>
    <dbReference type="NCBI Taxonomy" id="559956"/>
    <lineage>
        <taxon>Bacteria</taxon>
        <taxon>Pseudomonadati</taxon>
        <taxon>Pseudomonadota</taxon>
        <taxon>Gammaproteobacteria</taxon>
        <taxon>Celerinatantimonadaceae</taxon>
        <taxon>Celerinatantimonas</taxon>
    </lineage>
</organism>
<dbReference type="Pfam" id="PF08218">
    <property type="entry name" value="Citrate_ly_lig"/>
    <property type="match status" value="1"/>
</dbReference>
<dbReference type="EMBL" id="JBEQCT010000008">
    <property type="protein sequence ID" value="MFM2486359.1"/>
    <property type="molecule type" value="Genomic_DNA"/>
</dbReference>
<dbReference type="PANTHER" id="PTHR40599">
    <property type="entry name" value="[CITRATE [PRO-3S]-LYASE] LIGASE"/>
    <property type="match status" value="1"/>
</dbReference>
<keyword evidence="3 5" id="KW-0436">Ligase</keyword>
<gene>
    <name evidence="5" type="primary">citC</name>
    <name evidence="5" type="ORF">ABUE30_15045</name>
</gene>
<dbReference type="InterPro" id="IPR005216">
    <property type="entry name" value="Citrate_lyase_ligase"/>
</dbReference>
<dbReference type="RefSeq" id="WP_408624657.1">
    <property type="nucleotide sequence ID" value="NZ_JBEQCT010000008.1"/>
</dbReference>
<keyword evidence="2 3" id="KW-0067">ATP-binding</keyword>
<evidence type="ECO:0000313" key="5">
    <source>
        <dbReference type="EMBL" id="MFM2486359.1"/>
    </source>
</evidence>
<evidence type="ECO:0000256" key="2">
    <source>
        <dbReference type="ARBA" id="ARBA00022840"/>
    </source>
</evidence>
<dbReference type="NCBIfam" id="TIGR00124">
    <property type="entry name" value="cit_ly_ligase"/>
    <property type="match status" value="1"/>
</dbReference>
<name>A0ABW9GAD6_9GAMM</name>
<comment type="catalytic activity">
    <reaction evidence="3">
        <text>holo-[citrate lyase ACP] + acetate + ATP = acetyl-[citrate lyase ACP] + AMP + diphosphate</text>
        <dbReference type="Rhea" id="RHEA:23788"/>
        <dbReference type="Rhea" id="RHEA-COMP:10158"/>
        <dbReference type="Rhea" id="RHEA-COMP:13710"/>
        <dbReference type="ChEBI" id="CHEBI:30089"/>
        <dbReference type="ChEBI" id="CHEBI:30616"/>
        <dbReference type="ChEBI" id="CHEBI:33019"/>
        <dbReference type="ChEBI" id="CHEBI:82683"/>
        <dbReference type="ChEBI" id="CHEBI:137976"/>
        <dbReference type="ChEBI" id="CHEBI:456215"/>
        <dbReference type="EC" id="6.2.1.22"/>
    </reaction>
</comment>
<evidence type="ECO:0000256" key="3">
    <source>
        <dbReference type="PIRNR" id="PIRNR005751"/>
    </source>
</evidence>
<dbReference type="InterPro" id="IPR013166">
    <property type="entry name" value="Citrate_lyase_ligase_C"/>
</dbReference>
<dbReference type="InterPro" id="IPR014729">
    <property type="entry name" value="Rossmann-like_a/b/a_fold"/>
</dbReference>
<feature type="domain" description="N-acetyltransferase" evidence="4">
    <location>
        <begin position="1"/>
        <end position="125"/>
    </location>
</feature>
<keyword evidence="1 3" id="KW-0547">Nucleotide-binding</keyword>
<accession>A0ABW9GAD6</accession>
<evidence type="ECO:0000259" key="4">
    <source>
        <dbReference type="PROSITE" id="PS51186"/>
    </source>
</evidence>
<dbReference type="PIRSF" id="PIRSF005751">
    <property type="entry name" value="Acet_citr_lig"/>
    <property type="match status" value="1"/>
</dbReference>
<comment type="function">
    <text evidence="3">Acetylation of prosthetic group (2-(5''-phosphoribosyl)-3'-dephosphocoenzyme-A) of the gamma subunit of citrate lyase.</text>
</comment>
<protein>
    <recommendedName>
        <fullName evidence="3">[Citrate [pro-3S]-lyase] ligase</fullName>
        <ecNumber evidence="3">6.2.1.22</ecNumber>
    </recommendedName>
</protein>
<dbReference type="Proteomes" id="UP001629953">
    <property type="component" value="Unassembled WGS sequence"/>
</dbReference>
<reference evidence="5 6" key="1">
    <citation type="journal article" date="2013" name="Int. J. Syst. Evol. Microbiol.">
        <title>Celerinatantimonas yamalensis sp. nov., a cold-adapted diazotrophic bacterium from a cold permafrost brine.</title>
        <authorList>
            <person name="Shcherbakova V."/>
            <person name="Chuvilskaya N."/>
            <person name="Rivkina E."/>
            <person name="Demidov N."/>
            <person name="Uchaeva V."/>
            <person name="Suetin S."/>
            <person name="Suzina N."/>
            <person name="Gilichinsky D."/>
        </authorList>
    </citation>
    <scope>NUCLEOTIDE SEQUENCE [LARGE SCALE GENOMIC DNA]</scope>
    <source>
        <strain evidence="5 6">C7</strain>
    </source>
</reference>
<dbReference type="EC" id="6.2.1.22" evidence="3"/>
<keyword evidence="6" id="KW-1185">Reference proteome</keyword>
<dbReference type="Pfam" id="PF00583">
    <property type="entry name" value="Acetyltransf_1"/>
    <property type="match status" value="1"/>
</dbReference>
<dbReference type="PANTHER" id="PTHR40599:SF1">
    <property type="entry name" value="[CITRATE [PRO-3S]-LYASE] LIGASE"/>
    <property type="match status" value="1"/>
</dbReference>
<proteinExistence type="predicted"/>
<sequence length="341" mass="38459">MQFEWLDMSRYGAPHSDITALLNSVGIGYDNSIEYLLVMMLQQRVVGCAGLAGTTIRCVAVSPQFQGAQLAAGLLNEVEKFAYEQGRSHLFLYTKPSNEDVFKQCGFYPLVSAPKQALLMENTPVGLAHFCQQLSLQRHDRGVQGGIVMNANPFTFGHRYLVEQALLHCDWLHVFVVREEASEFSYRERFAMVCNGLADLECVSVHSGGQYLVSRATFPNYFLKDKQQVEHAYAAIDLLLFRDYIAPSLRISRRFVGTEPYCPVTAAYNAQMYYWLAHLEIDAHPAIDVIEIPRTVSAQGTPISASQVRRFIQQQKFKQAQSIVPQTTFDVIQHHIEPVSV</sequence>
<dbReference type="InterPro" id="IPR016181">
    <property type="entry name" value="Acyl_CoA_acyltransferase"/>
</dbReference>
<evidence type="ECO:0000313" key="6">
    <source>
        <dbReference type="Proteomes" id="UP001629953"/>
    </source>
</evidence>
<evidence type="ECO:0000256" key="1">
    <source>
        <dbReference type="ARBA" id="ARBA00022741"/>
    </source>
</evidence>
<dbReference type="NCBIfam" id="TIGR00125">
    <property type="entry name" value="cyt_tran_rel"/>
    <property type="match status" value="1"/>
</dbReference>
<comment type="caution">
    <text evidence="5">The sequence shown here is derived from an EMBL/GenBank/DDBJ whole genome shotgun (WGS) entry which is preliminary data.</text>
</comment>
<dbReference type="InterPro" id="IPR004821">
    <property type="entry name" value="Cyt_trans-like"/>
</dbReference>
<dbReference type="SMART" id="SM00764">
    <property type="entry name" value="Citrate_ly_lig"/>
    <property type="match status" value="1"/>
</dbReference>
<dbReference type="Gene3D" id="3.40.50.620">
    <property type="entry name" value="HUPs"/>
    <property type="match status" value="1"/>
</dbReference>
<dbReference type="GO" id="GO:0008771">
    <property type="term" value="F:[citrate (pro-3S)-lyase] ligase activity"/>
    <property type="evidence" value="ECO:0007669"/>
    <property type="project" value="UniProtKB-EC"/>
</dbReference>
<dbReference type="SUPFAM" id="SSF52374">
    <property type="entry name" value="Nucleotidylyl transferase"/>
    <property type="match status" value="1"/>
</dbReference>
<dbReference type="SUPFAM" id="SSF55729">
    <property type="entry name" value="Acyl-CoA N-acyltransferases (Nat)"/>
    <property type="match status" value="1"/>
</dbReference>
<dbReference type="PROSITE" id="PS51186">
    <property type="entry name" value="GNAT"/>
    <property type="match status" value="1"/>
</dbReference>